<name>A0A1W9I1V0_9HYPH</name>
<proteinExistence type="predicted"/>
<dbReference type="EMBL" id="LWDL01000008">
    <property type="protein sequence ID" value="OQW53590.1"/>
    <property type="molecule type" value="Genomic_DNA"/>
</dbReference>
<sequence>MGTISQVRLLPIVLFAVAALLLLKIIGALTSQTIISAGPPAALAAGGKGAPPPAAPPPAAAPPTEQSEPPLPQRSSEGAINDRLGDRRRQLEERVKELDQREALLKASEKKLDERVEELKRIEQRIDSAVSARQDEKSGQYKSLVTMYESMKPKDAARILDKLDLDVTLELVSRMNARKTSEILAEMTAESAQRLTVALARRGSGPSASSSSPSGDAGAPQAVQELPRVESRRTGG</sequence>
<evidence type="ECO:0000259" key="2">
    <source>
        <dbReference type="Pfam" id="PF03448"/>
    </source>
</evidence>
<dbReference type="AlphaFoldDB" id="A0A1W9I1V0"/>
<feature type="compositionally biased region" description="Low complexity" evidence="1">
    <location>
        <begin position="203"/>
        <end position="220"/>
    </location>
</feature>
<feature type="compositionally biased region" description="Pro residues" evidence="1">
    <location>
        <begin position="50"/>
        <end position="61"/>
    </location>
</feature>
<evidence type="ECO:0000313" key="3">
    <source>
        <dbReference type="EMBL" id="OQW53590.1"/>
    </source>
</evidence>
<evidence type="ECO:0000313" key="4">
    <source>
        <dbReference type="Proteomes" id="UP000192872"/>
    </source>
</evidence>
<dbReference type="Pfam" id="PF03448">
    <property type="entry name" value="MgtE_N"/>
    <property type="match status" value="1"/>
</dbReference>
<dbReference type="InterPro" id="IPR006668">
    <property type="entry name" value="Mg_transptr_MgtE_intracell_dom"/>
</dbReference>
<accession>A0A1W9I1V0</accession>
<organism evidence="3 4">
    <name type="scientific">Candidatus Raskinella chloraquaticus</name>
    <dbReference type="NCBI Taxonomy" id="1951219"/>
    <lineage>
        <taxon>Bacteria</taxon>
        <taxon>Pseudomonadati</taxon>
        <taxon>Pseudomonadota</taxon>
        <taxon>Alphaproteobacteria</taxon>
        <taxon>Hyphomicrobiales</taxon>
        <taxon>Phreatobacteraceae</taxon>
        <taxon>Candidatus Raskinella</taxon>
    </lineage>
</organism>
<dbReference type="Proteomes" id="UP000192872">
    <property type="component" value="Unassembled WGS sequence"/>
</dbReference>
<reference evidence="3 4" key="1">
    <citation type="journal article" date="2017" name="Water Res.">
        <title>Comammox in drinking water systems.</title>
        <authorList>
            <person name="Wang Y."/>
            <person name="Ma L."/>
            <person name="Mao Y."/>
            <person name="Jiang X."/>
            <person name="Xia Y."/>
            <person name="Yu K."/>
            <person name="Li B."/>
            <person name="Zhang T."/>
        </authorList>
    </citation>
    <scope>NUCLEOTIDE SEQUENCE [LARGE SCALE GENOMIC DNA]</scope>
    <source>
        <strain evidence="3">SG_bin8</strain>
    </source>
</reference>
<dbReference type="RefSeq" id="WP_376802665.1">
    <property type="nucleotide sequence ID" value="NZ_DBNB01000014.1"/>
</dbReference>
<comment type="caution">
    <text evidence="3">The sequence shown here is derived from an EMBL/GenBank/DDBJ whole genome shotgun (WGS) entry which is preliminary data.</text>
</comment>
<feature type="domain" description="Magnesium transporter MgtE intracellular" evidence="2">
    <location>
        <begin position="147"/>
        <end position="198"/>
    </location>
</feature>
<feature type="compositionally biased region" description="Basic and acidic residues" evidence="1">
    <location>
        <begin position="227"/>
        <end position="236"/>
    </location>
</feature>
<dbReference type="STRING" id="1827387.A4S15_04895"/>
<feature type="region of interest" description="Disordered" evidence="1">
    <location>
        <begin position="41"/>
        <end position="87"/>
    </location>
</feature>
<gene>
    <name evidence="3" type="ORF">A4S15_04895</name>
</gene>
<feature type="region of interest" description="Disordered" evidence="1">
    <location>
        <begin position="197"/>
        <end position="236"/>
    </location>
</feature>
<evidence type="ECO:0000256" key="1">
    <source>
        <dbReference type="SAM" id="MobiDB-lite"/>
    </source>
</evidence>
<dbReference type="SUPFAM" id="SSF158791">
    <property type="entry name" value="MgtE N-terminal domain-like"/>
    <property type="match status" value="1"/>
</dbReference>
<protein>
    <recommendedName>
        <fullName evidence="2">Magnesium transporter MgtE intracellular domain-containing protein</fullName>
    </recommendedName>
</protein>